<dbReference type="PANTHER" id="PTHR46825">
    <property type="entry name" value="D-ALANYL-D-ALANINE-CARBOXYPEPTIDASE/ENDOPEPTIDASE AMPH"/>
    <property type="match status" value="1"/>
</dbReference>
<keyword evidence="3" id="KW-0378">Hydrolase</keyword>
<reference evidence="3 4" key="1">
    <citation type="submission" date="2020-08" db="EMBL/GenBank/DDBJ databases">
        <title>Sequencing the genomes of 1000 actinobacteria strains.</title>
        <authorList>
            <person name="Klenk H.-P."/>
        </authorList>
    </citation>
    <scope>NUCLEOTIDE SEQUENCE [LARGE SCALE GENOMIC DNA]</scope>
    <source>
        <strain evidence="3 4">DSM 46887</strain>
    </source>
</reference>
<gene>
    <name evidence="3" type="ORF">F4562_000940</name>
</gene>
<feature type="domain" description="Beta-lactamase-related" evidence="2">
    <location>
        <begin position="51"/>
        <end position="359"/>
    </location>
</feature>
<accession>A0A7W9IBX2</accession>
<dbReference type="InterPro" id="IPR050491">
    <property type="entry name" value="AmpC-like"/>
</dbReference>
<dbReference type="RefSeq" id="WP_221207588.1">
    <property type="nucleotide sequence ID" value="NZ_JACHMP010000001.1"/>
</dbReference>
<dbReference type="InterPro" id="IPR012338">
    <property type="entry name" value="Beta-lactam/transpept-like"/>
</dbReference>
<keyword evidence="3" id="KW-0121">Carboxypeptidase</keyword>
<organism evidence="3 4">
    <name type="scientific">Streptosporangium becharense</name>
    <dbReference type="NCBI Taxonomy" id="1816182"/>
    <lineage>
        <taxon>Bacteria</taxon>
        <taxon>Bacillati</taxon>
        <taxon>Actinomycetota</taxon>
        <taxon>Actinomycetes</taxon>
        <taxon>Streptosporangiales</taxon>
        <taxon>Streptosporangiaceae</taxon>
        <taxon>Streptosporangium</taxon>
    </lineage>
</organism>
<comment type="caution">
    <text evidence="3">The sequence shown here is derived from an EMBL/GenBank/DDBJ whole genome shotgun (WGS) entry which is preliminary data.</text>
</comment>
<feature type="signal peptide" evidence="1">
    <location>
        <begin position="1"/>
        <end position="30"/>
    </location>
</feature>
<dbReference type="SUPFAM" id="SSF56601">
    <property type="entry name" value="beta-lactamase/transpeptidase-like"/>
    <property type="match status" value="1"/>
</dbReference>
<dbReference type="InterPro" id="IPR001466">
    <property type="entry name" value="Beta-lactam-related"/>
</dbReference>
<dbReference type="EMBL" id="JACHMP010000001">
    <property type="protein sequence ID" value="MBB5817878.1"/>
    <property type="molecule type" value="Genomic_DNA"/>
</dbReference>
<keyword evidence="4" id="KW-1185">Reference proteome</keyword>
<dbReference type="Pfam" id="PF00144">
    <property type="entry name" value="Beta-lactamase"/>
    <property type="match status" value="1"/>
</dbReference>
<protein>
    <submittedName>
        <fullName evidence="3">D-alanyl-D-alanine carboxypeptidase</fullName>
        <ecNumber evidence="3">3.4.16.4</ecNumber>
    </submittedName>
</protein>
<dbReference type="EC" id="3.4.16.4" evidence="3"/>
<name>A0A7W9IBX2_9ACTN</name>
<dbReference type="GO" id="GO:0009002">
    <property type="term" value="F:serine-type D-Ala-D-Ala carboxypeptidase activity"/>
    <property type="evidence" value="ECO:0007669"/>
    <property type="project" value="UniProtKB-EC"/>
</dbReference>
<feature type="chain" id="PRO_5039192928" evidence="1">
    <location>
        <begin position="31"/>
        <end position="428"/>
    </location>
</feature>
<dbReference type="PANTHER" id="PTHR46825:SF7">
    <property type="entry name" value="D-ALANYL-D-ALANINE CARBOXYPEPTIDASE"/>
    <property type="match status" value="1"/>
</dbReference>
<dbReference type="Proteomes" id="UP000540685">
    <property type="component" value="Unassembled WGS sequence"/>
</dbReference>
<keyword evidence="1" id="KW-0732">Signal</keyword>
<evidence type="ECO:0000313" key="3">
    <source>
        <dbReference type="EMBL" id="MBB5817878.1"/>
    </source>
</evidence>
<evidence type="ECO:0000313" key="4">
    <source>
        <dbReference type="Proteomes" id="UP000540685"/>
    </source>
</evidence>
<evidence type="ECO:0000259" key="2">
    <source>
        <dbReference type="Pfam" id="PF00144"/>
    </source>
</evidence>
<sequence length="428" mass="45729">MTIRRFGTFASRLGAATLAAALLAASPATATADGGLDRQRLRRTLDAVHEAGMYGIYSNVVDGRRSWKGAAGVADVETRRPMRPEMAHRAGSITKSFVAVAVLQQVGKGTIELDAPVGRYLPDLIPGERGQQITVRMLLNHTSHIANHTEVIFSTVESLDANRFRTFLPEELARAGLDAPATGQPGATPGVYSNTNFVIAGLLLEKVTGMSAERYITHHVFRKAGLRHTSFPRTPYLPGPNSKAYEALFGFFDPPKDYSVYNMSWGWTSGAVVSTMEDLNRFFRLLLRGELLDAALLAEMQKTVPIRSFSGAVADYGLGIFPLDLPCGRFWGHDGSVPGMQTFAFSDADGGRQFAFGINLRNYQQLDENGGPVAHAIDFAIGDHLLEAACGPDAGAATKAARPLLPIGVDGGTAAPSGAGGRPGTGRE</sequence>
<dbReference type="AlphaFoldDB" id="A0A7W9IBX2"/>
<dbReference type="Gene3D" id="3.40.710.10">
    <property type="entry name" value="DD-peptidase/beta-lactamase superfamily"/>
    <property type="match status" value="1"/>
</dbReference>
<keyword evidence="3" id="KW-0645">Protease</keyword>
<evidence type="ECO:0000256" key="1">
    <source>
        <dbReference type="SAM" id="SignalP"/>
    </source>
</evidence>
<proteinExistence type="predicted"/>